<gene>
    <name evidence="1" type="ORF">SLAVMIC_00279</name>
</gene>
<organism evidence="1">
    <name type="scientific">uncultured marine phage</name>
    <dbReference type="NCBI Taxonomy" id="707152"/>
    <lineage>
        <taxon>Viruses</taxon>
        <taxon>environmental samples</taxon>
    </lineage>
</organism>
<proteinExistence type="predicted"/>
<dbReference type="EMBL" id="OU342829">
    <property type="protein sequence ID" value="CAG7580164.1"/>
    <property type="molecule type" value="Genomic_DNA"/>
</dbReference>
<protein>
    <submittedName>
        <fullName evidence="1">Uncharacterized protein</fullName>
    </submittedName>
</protein>
<reference evidence="1" key="1">
    <citation type="submission" date="2021-06" db="EMBL/GenBank/DDBJ databases">
        <authorList>
            <person name="Gannon L."/>
            <person name="Redgwell R T."/>
            <person name="Michniewski S."/>
            <person name="Harrison D C."/>
            <person name="Millard A."/>
        </authorList>
    </citation>
    <scope>NUCLEOTIDE SEQUENCE</scope>
</reference>
<name>A0A8D9CBB0_9VIRU</name>
<evidence type="ECO:0000313" key="1">
    <source>
        <dbReference type="EMBL" id="CAG7580164.1"/>
    </source>
</evidence>
<sequence>MIIPFKNLDSFDTEIMENAMRWQRNGVELKKVKGETPKYFLIDWRGVTPEDVKPFLDDVEDWDLSEYMWGGKTINNLDVLYYMYRKIETRNEEHLWNELVDCHHLSNELYMKNDYKENFSLFVKLIDFHLPLDENDTKRFEDIS</sequence>
<accession>A0A8D9CBB0</accession>